<feature type="domain" description="Integrase catalytic" evidence="1">
    <location>
        <begin position="115"/>
        <end position="286"/>
    </location>
</feature>
<dbReference type="EMBL" id="LAZR01039257">
    <property type="protein sequence ID" value="KKL17443.1"/>
    <property type="molecule type" value="Genomic_DNA"/>
</dbReference>
<accession>A0A0F9DZZ4</accession>
<dbReference type="PANTHER" id="PTHR46889">
    <property type="entry name" value="TRANSPOSASE INSF FOR INSERTION SEQUENCE IS3B-RELATED"/>
    <property type="match status" value="1"/>
</dbReference>
<organism evidence="2">
    <name type="scientific">marine sediment metagenome</name>
    <dbReference type="NCBI Taxonomy" id="412755"/>
    <lineage>
        <taxon>unclassified sequences</taxon>
        <taxon>metagenomes</taxon>
        <taxon>ecological metagenomes</taxon>
    </lineage>
</organism>
<dbReference type="PROSITE" id="PS50994">
    <property type="entry name" value="INTEGRASE"/>
    <property type="match status" value="1"/>
</dbReference>
<evidence type="ECO:0000259" key="1">
    <source>
        <dbReference type="PROSITE" id="PS50994"/>
    </source>
</evidence>
<dbReference type="Pfam" id="PF13276">
    <property type="entry name" value="HTH_21"/>
    <property type="match status" value="1"/>
</dbReference>
<reference evidence="2" key="1">
    <citation type="journal article" date="2015" name="Nature">
        <title>Complex archaea that bridge the gap between prokaryotes and eukaryotes.</title>
        <authorList>
            <person name="Spang A."/>
            <person name="Saw J.H."/>
            <person name="Jorgensen S.L."/>
            <person name="Zaremba-Niedzwiedzka K."/>
            <person name="Martijn J."/>
            <person name="Lind A.E."/>
            <person name="van Eijk R."/>
            <person name="Schleper C."/>
            <person name="Guy L."/>
            <person name="Ettema T.J."/>
        </authorList>
    </citation>
    <scope>NUCLEOTIDE SEQUENCE</scope>
</reference>
<protein>
    <recommendedName>
        <fullName evidence="1">Integrase catalytic domain-containing protein</fullName>
    </recommendedName>
</protein>
<proteinExistence type="predicted"/>
<dbReference type="GO" id="GO:0015074">
    <property type="term" value="P:DNA integration"/>
    <property type="evidence" value="ECO:0007669"/>
    <property type="project" value="InterPro"/>
</dbReference>
<dbReference type="InterPro" id="IPR048020">
    <property type="entry name" value="Transpos_IS3"/>
</dbReference>
<dbReference type="Pfam" id="PF00665">
    <property type="entry name" value="rve"/>
    <property type="match status" value="1"/>
</dbReference>
<dbReference type="InterPro" id="IPR025948">
    <property type="entry name" value="HTH-like_dom"/>
</dbReference>
<evidence type="ECO:0000313" key="2">
    <source>
        <dbReference type="EMBL" id="KKL17443.1"/>
    </source>
</evidence>
<dbReference type="SUPFAM" id="SSF53098">
    <property type="entry name" value="Ribonuclease H-like"/>
    <property type="match status" value="1"/>
</dbReference>
<dbReference type="AlphaFoldDB" id="A0A0F9DZZ4"/>
<dbReference type="InterPro" id="IPR036397">
    <property type="entry name" value="RNaseH_sf"/>
</dbReference>
<dbReference type="NCBIfam" id="NF033516">
    <property type="entry name" value="transpos_IS3"/>
    <property type="match status" value="1"/>
</dbReference>
<dbReference type="PANTHER" id="PTHR46889:SF4">
    <property type="entry name" value="TRANSPOSASE INSO FOR INSERTION SEQUENCE ELEMENT IS911B-RELATED"/>
    <property type="match status" value="1"/>
</dbReference>
<dbReference type="InterPro" id="IPR012337">
    <property type="entry name" value="RNaseH-like_sf"/>
</dbReference>
<dbReference type="GO" id="GO:0003676">
    <property type="term" value="F:nucleic acid binding"/>
    <property type="evidence" value="ECO:0007669"/>
    <property type="project" value="InterPro"/>
</dbReference>
<dbReference type="Pfam" id="PF13333">
    <property type="entry name" value="rve_2"/>
    <property type="match status" value="1"/>
</dbReference>
<gene>
    <name evidence="2" type="ORF">LCGC14_2485510</name>
</gene>
<sequence length="290" mass="33980">MYRERYPVVRMCQVLSVSSSGYYAWRQRRPSRRQVENEQLAEEIRQIHQDSYETYGSPRIHAELQERGISCNRKRVERLMRLHQIRAVCKRRRRYTTDSAHSLPVAPNLLDQDFVAEAPNQKWVADISYIWTAEGWLYLAAILDLFSRKIVGWAMGERVNRHLVHKALQMALTTRRPEAAPKGLPLHHSDRGSQYASHDYRALLADHQIQVSMSRVPSGRGNVYDNSVMESFFATLKTELVHRRRYQTRAEAATDLFAYIEGFYNRRRRHSSLGYLSPEQFESVQQPCLI</sequence>
<comment type="caution">
    <text evidence="2">The sequence shown here is derived from an EMBL/GenBank/DDBJ whole genome shotgun (WGS) entry which is preliminary data.</text>
</comment>
<dbReference type="InterPro" id="IPR001584">
    <property type="entry name" value="Integrase_cat-core"/>
</dbReference>
<dbReference type="Gene3D" id="3.30.420.10">
    <property type="entry name" value="Ribonuclease H-like superfamily/Ribonuclease H"/>
    <property type="match status" value="1"/>
</dbReference>
<dbReference type="InterPro" id="IPR050900">
    <property type="entry name" value="Transposase_IS3/IS150/IS904"/>
</dbReference>
<name>A0A0F9DZZ4_9ZZZZ</name>